<dbReference type="InterPro" id="IPR036537">
    <property type="entry name" value="Adaptor_Cbl_N_dom_sf"/>
</dbReference>
<dbReference type="CDD" id="cd21037">
    <property type="entry name" value="MLKL_NTD"/>
    <property type="match status" value="1"/>
</dbReference>
<feature type="compositionally biased region" description="Low complexity" evidence="1">
    <location>
        <begin position="467"/>
        <end position="477"/>
    </location>
</feature>
<proteinExistence type="predicted"/>
<feature type="compositionally biased region" description="Polar residues" evidence="1">
    <location>
        <begin position="403"/>
        <end position="420"/>
    </location>
</feature>
<dbReference type="Gene3D" id="1.20.930.20">
    <property type="entry name" value="Adaptor protein Cbl, N-terminal domain"/>
    <property type="match status" value="1"/>
</dbReference>
<reference evidence="2" key="1">
    <citation type="submission" date="2023-03" db="EMBL/GenBank/DDBJ databases">
        <title>Massive genome expansion in bonnet fungi (Mycena s.s.) driven by repeated elements and novel gene families across ecological guilds.</title>
        <authorList>
            <consortium name="Lawrence Berkeley National Laboratory"/>
            <person name="Harder C.B."/>
            <person name="Miyauchi S."/>
            <person name="Viragh M."/>
            <person name="Kuo A."/>
            <person name="Thoen E."/>
            <person name="Andreopoulos B."/>
            <person name="Lu D."/>
            <person name="Skrede I."/>
            <person name="Drula E."/>
            <person name="Henrissat B."/>
            <person name="Morin E."/>
            <person name="Kohler A."/>
            <person name="Barry K."/>
            <person name="LaButti K."/>
            <person name="Morin E."/>
            <person name="Salamov A."/>
            <person name="Lipzen A."/>
            <person name="Mereny Z."/>
            <person name="Hegedus B."/>
            <person name="Baldrian P."/>
            <person name="Stursova M."/>
            <person name="Weitz H."/>
            <person name="Taylor A."/>
            <person name="Grigoriev I.V."/>
            <person name="Nagy L.G."/>
            <person name="Martin F."/>
            <person name="Kauserud H."/>
        </authorList>
    </citation>
    <scope>NUCLEOTIDE SEQUENCE</scope>
    <source>
        <strain evidence="2">CBHHK002</strain>
    </source>
</reference>
<gene>
    <name evidence="2" type="ORF">DFH08DRAFT_1014352</name>
</gene>
<dbReference type="PANTHER" id="PTHR35871:SF1">
    <property type="entry name" value="CXC1-LIKE CYSTEINE CLUSTER ASSOCIATED WITH KDZ TRANSPOSASES DOMAIN-CONTAINING PROTEIN"/>
    <property type="match status" value="1"/>
</dbReference>
<feature type="compositionally biased region" description="Basic and acidic residues" evidence="1">
    <location>
        <begin position="314"/>
        <end position="326"/>
    </location>
</feature>
<dbReference type="PANTHER" id="PTHR35871">
    <property type="entry name" value="EXPRESSED PROTEIN"/>
    <property type="match status" value="1"/>
</dbReference>
<feature type="region of interest" description="Disordered" evidence="1">
    <location>
        <begin position="347"/>
        <end position="366"/>
    </location>
</feature>
<dbReference type="InterPro" id="IPR059179">
    <property type="entry name" value="MLKL-like_MCAfunc"/>
</dbReference>
<comment type="caution">
    <text evidence="2">The sequence shown here is derived from an EMBL/GenBank/DDBJ whole genome shotgun (WGS) entry which is preliminary data.</text>
</comment>
<accession>A0AAD6ZSS0</accession>
<feature type="region of interest" description="Disordered" evidence="1">
    <location>
        <begin position="891"/>
        <end position="919"/>
    </location>
</feature>
<dbReference type="Proteomes" id="UP001218218">
    <property type="component" value="Unassembled WGS sequence"/>
</dbReference>
<feature type="region of interest" description="Disordered" evidence="1">
    <location>
        <begin position="401"/>
        <end position="508"/>
    </location>
</feature>
<feature type="region of interest" description="Disordered" evidence="1">
    <location>
        <begin position="240"/>
        <end position="329"/>
    </location>
</feature>
<dbReference type="GO" id="GO:0007166">
    <property type="term" value="P:cell surface receptor signaling pathway"/>
    <property type="evidence" value="ECO:0007669"/>
    <property type="project" value="InterPro"/>
</dbReference>
<protein>
    <submittedName>
        <fullName evidence="2">Uncharacterized protein</fullName>
    </submittedName>
</protein>
<evidence type="ECO:0000313" key="2">
    <source>
        <dbReference type="EMBL" id="KAJ7337389.1"/>
    </source>
</evidence>
<feature type="compositionally biased region" description="Polar residues" evidence="1">
    <location>
        <begin position="434"/>
        <end position="446"/>
    </location>
</feature>
<evidence type="ECO:0000313" key="3">
    <source>
        <dbReference type="Proteomes" id="UP001218218"/>
    </source>
</evidence>
<feature type="compositionally biased region" description="Acidic residues" evidence="1">
    <location>
        <begin position="486"/>
        <end position="501"/>
    </location>
</feature>
<evidence type="ECO:0000256" key="1">
    <source>
        <dbReference type="SAM" id="MobiDB-lite"/>
    </source>
</evidence>
<sequence>MDPILATITLAAFVNDLVELGWKIKHSIDQVGKNKVQLSSLRDEVTETLNGLVKLTQRFDNAELSLELWTALEDLKSHLERIHNKSAKASQHTSWFKSWWNRQKIDQDIKRLIEFKKDCYEQFTLFSTARIEGKVDQIVDVAIRILDTTTETQATTIQMADTTTRIKVDTAQIMGTAAQIQTDIAQVASTSARIEDNTGFLTNTTSQIEWRTNEIQVSVIPLLTILTGGYVAPSKAPRYIHPPPSGMPRKAGNPAHASRAANGTFSSTHMSANNCLSDDDSASSTADETAWESDWEEGSEGEAELWESLPTPRTYEERIKRNDEKKAKAKAKQRMAEIRSAEHRLDGPMHDQRGAQRGPYGIGGLSTRSIQEKCKKLRDDFDKGIVKITEAQLQRQLAAIKAQGSTGTSGPKLKQTSISSMFAKAPSTKRSRPASVSSDSDIQEITNPVEVSLEPAPKCSKPDDNTAASSPAPSAPVSEEEKPSDESDIEDETEMSPEELEKEARLQHGDEIIDSIAVTDNIAEWIEVLEDAAPVGPESLHALAADCLKLARKKQDYRSTVLFAALVDFYRWMPRMGRLRAALRIAKNHGRGPAFQRVIAAQARFFEANGSLKPSHQGQRKVQKGLLNDEGFYMGVQRWLRTLEVGTAKPDMQEVLPELIPDDEDDVEHIVIVHDESTIHSNDYENNHYWLKPGEQVLKKKGHGRLIMISGFLCERYGLLALTDAMIAENEKLAAELCLAITDSTTVIYPDNKPGGDAYWNMEQMIAQLIKAILIARRMFPKAIIHWVFDNSSAHGSLAKDALTASKMNVNPGGKVPEMRDTIIPASNPHGHGGEIQKMTFDKNLPDNHPHKKFEGLPKGMKIILSERGYTKDSNGKSLIGDCKVCKASKSRKPHLDGASPDEEADMYGDYGNDSDEEDGRPVDCCMRRLLSLQPDFVGQKSQLELLIESTPGMRSNGTWKKAKELVAEVLRLCPLPTIRRFYRRADRYASVYRLGATGVIAEFAVKKYRGHHGIRAIELEAAGEEWKEKAKLRAI</sequence>
<organism evidence="2 3">
    <name type="scientific">Mycena albidolilacea</name>
    <dbReference type="NCBI Taxonomy" id="1033008"/>
    <lineage>
        <taxon>Eukaryota</taxon>
        <taxon>Fungi</taxon>
        <taxon>Dikarya</taxon>
        <taxon>Basidiomycota</taxon>
        <taxon>Agaricomycotina</taxon>
        <taxon>Agaricomycetes</taxon>
        <taxon>Agaricomycetidae</taxon>
        <taxon>Agaricales</taxon>
        <taxon>Marasmiineae</taxon>
        <taxon>Mycenaceae</taxon>
        <taxon>Mycena</taxon>
    </lineage>
</organism>
<feature type="compositionally biased region" description="Acidic residues" evidence="1">
    <location>
        <begin position="900"/>
        <end position="919"/>
    </location>
</feature>
<name>A0AAD6ZSS0_9AGAR</name>
<feature type="compositionally biased region" description="Acidic residues" evidence="1">
    <location>
        <begin position="289"/>
        <end position="305"/>
    </location>
</feature>
<dbReference type="AlphaFoldDB" id="A0AAD6ZSS0"/>
<keyword evidence="3" id="KW-1185">Reference proteome</keyword>
<feature type="compositionally biased region" description="Polar residues" evidence="1">
    <location>
        <begin position="261"/>
        <end position="276"/>
    </location>
</feature>
<dbReference type="EMBL" id="JARIHO010000029">
    <property type="protein sequence ID" value="KAJ7337389.1"/>
    <property type="molecule type" value="Genomic_DNA"/>
</dbReference>